<keyword evidence="3" id="KW-1185">Reference proteome</keyword>
<accession>A0A1A9WUP6</accession>
<name>A0A1A9WUP6_9MUSC</name>
<reference evidence="3" key="1">
    <citation type="submission" date="2014-03" db="EMBL/GenBank/DDBJ databases">
        <authorList>
            <person name="Aksoy S."/>
            <person name="Warren W."/>
            <person name="Wilson R.K."/>
        </authorList>
    </citation>
    <scope>NUCLEOTIDE SEQUENCE [LARGE SCALE GENOMIC DNA]</scope>
    <source>
        <strain evidence="3">IAEA</strain>
    </source>
</reference>
<protein>
    <submittedName>
        <fullName evidence="2">Uncharacterized protein</fullName>
    </submittedName>
</protein>
<keyword evidence="1" id="KW-1133">Transmembrane helix</keyword>
<feature type="transmembrane region" description="Helical" evidence="1">
    <location>
        <begin position="29"/>
        <end position="50"/>
    </location>
</feature>
<evidence type="ECO:0000313" key="3">
    <source>
        <dbReference type="Proteomes" id="UP000091820"/>
    </source>
</evidence>
<keyword evidence="1" id="KW-0812">Transmembrane</keyword>
<evidence type="ECO:0000256" key="1">
    <source>
        <dbReference type="SAM" id="Phobius"/>
    </source>
</evidence>
<dbReference type="VEuPathDB" id="VectorBase:GBRI033042"/>
<evidence type="ECO:0000313" key="2">
    <source>
        <dbReference type="EnsemblMetazoa" id="GBRI033042-PA"/>
    </source>
</evidence>
<dbReference type="Proteomes" id="UP000091820">
    <property type="component" value="Unassembled WGS sequence"/>
</dbReference>
<sequence>MTCDATLSAAGITISRGDNGDNLPATMPVSAALLAIDATFCLLALHNIVFDKSERQTMFYGRIRCRLCGQRKRNVERIISYSRGGLADHNSPIAFTVWSAMLANETQKPKNYLNRPIEIPNSKKFVYTCSSWSTKRGSDSRTLLRAGARKGSDANCINHTFTRLLQQFKRNEIYCFLSLKVCPNLKSSQK</sequence>
<proteinExistence type="predicted"/>
<reference evidence="2" key="2">
    <citation type="submission" date="2020-05" db="UniProtKB">
        <authorList>
            <consortium name="EnsemblMetazoa"/>
        </authorList>
    </citation>
    <scope>IDENTIFICATION</scope>
    <source>
        <strain evidence="2">IAEA</strain>
    </source>
</reference>
<dbReference type="EnsemblMetazoa" id="GBRI033042-RA">
    <property type="protein sequence ID" value="GBRI033042-PA"/>
    <property type="gene ID" value="GBRI033042"/>
</dbReference>
<organism evidence="2 3">
    <name type="scientific">Glossina brevipalpis</name>
    <dbReference type="NCBI Taxonomy" id="37001"/>
    <lineage>
        <taxon>Eukaryota</taxon>
        <taxon>Metazoa</taxon>
        <taxon>Ecdysozoa</taxon>
        <taxon>Arthropoda</taxon>
        <taxon>Hexapoda</taxon>
        <taxon>Insecta</taxon>
        <taxon>Pterygota</taxon>
        <taxon>Neoptera</taxon>
        <taxon>Endopterygota</taxon>
        <taxon>Diptera</taxon>
        <taxon>Brachycera</taxon>
        <taxon>Muscomorpha</taxon>
        <taxon>Hippoboscoidea</taxon>
        <taxon>Glossinidae</taxon>
        <taxon>Glossina</taxon>
    </lineage>
</organism>
<dbReference type="AlphaFoldDB" id="A0A1A9WUP6"/>
<keyword evidence="1" id="KW-0472">Membrane</keyword>